<name>A0ABQ3GWY0_9NEIS</name>
<evidence type="ECO:0000313" key="9">
    <source>
        <dbReference type="EMBL" id="GHD56378.1"/>
    </source>
</evidence>
<feature type="transmembrane region" description="Helical" evidence="8">
    <location>
        <begin position="98"/>
        <end position="116"/>
    </location>
</feature>
<evidence type="ECO:0000256" key="2">
    <source>
        <dbReference type="ARBA" id="ARBA00022475"/>
    </source>
</evidence>
<comment type="caution">
    <text evidence="9">The sequence shown here is derived from an EMBL/GenBank/DDBJ whole genome shotgun (WGS) entry which is preliminary data.</text>
</comment>
<evidence type="ECO:0000256" key="3">
    <source>
        <dbReference type="ARBA" id="ARBA00022670"/>
    </source>
</evidence>
<reference evidence="10" key="1">
    <citation type="journal article" date="2019" name="Int. J. Syst. Evol. Microbiol.">
        <title>The Global Catalogue of Microorganisms (GCM) 10K type strain sequencing project: providing services to taxonomists for standard genome sequencing and annotation.</title>
        <authorList>
            <consortium name="The Broad Institute Genomics Platform"/>
            <consortium name="The Broad Institute Genome Sequencing Center for Infectious Disease"/>
            <person name="Wu L."/>
            <person name="Ma J."/>
        </authorList>
    </citation>
    <scope>NUCLEOTIDE SEQUENCE [LARGE SCALE GENOMIC DNA]</scope>
    <source>
        <strain evidence="10">KCTC 23701</strain>
    </source>
</reference>
<keyword evidence="6 8" id="KW-1133">Transmembrane helix</keyword>
<evidence type="ECO:0000256" key="5">
    <source>
        <dbReference type="ARBA" id="ARBA00022801"/>
    </source>
</evidence>
<feature type="transmembrane region" description="Helical" evidence="8">
    <location>
        <begin position="47"/>
        <end position="64"/>
    </location>
</feature>
<dbReference type="NCBIfam" id="TIGR04178">
    <property type="entry name" value="exo_archaeo"/>
    <property type="match status" value="1"/>
</dbReference>
<dbReference type="InterPro" id="IPR019127">
    <property type="entry name" value="Exosortase"/>
</dbReference>
<dbReference type="NCBIfam" id="TIGR03113">
    <property type="entry name" value="exosort_XrtB"/>
    <property type="match status" value="1"/>
</dbReference>
<dbReference type="InterPro" id="IPR013426">
    <property type="entry name" value="EpsH-like"/>
</dbReference>
<dbReference type="NCBIfam" id="TIGR02602">
    <property type="entry name" value="8TM_EpsH"/>
    <property type="match status" value="1"/>
</dbReference>
<protein>
    <submittedName>
        <fullName evidence="9">Exosortase</fullName>
    </submittedName>
</protein>
<keyword evidence="7 8" id="KW-0472">Membrane</keyword>
<evidence type="ECO:0000256" key="8">
    <source>
        <dbReference type="SAM" id="Phobius"/>
    </source>
</evidence>
<gene>
    <name evidence="9" type="ORF">GCM10007350_03340</name>
</gene>
<feature type="transmembrane region" description="Helical" evidence="8">
    <location>
        <begin position="20"/>
        <end position="41"/>
    </location>
</feature>
<keyword evidence="2" id="KW-1003">Cell membrane</keyword>
<dbReference type="InterPro" id="IPR026392">
    <property type="entry name" value="Exo/Archaeosortase_dom"/>
</dbReference>
<sequence>MTATVRSLTFWAGHLSRNVLLLVGLAVLAVPTVVRLALGLWETPEQGHGPLILAVVLWLFWHRLPDWLALRTPGRPGWALVLLVPALAAYALGRSQAILLLEVGSFIPVAAALLLACRGWQGVKLYWFALIFMLFLVPLPAAVVDSLTGALKAQVSHIAEVLLYTIGYPVARNGVLLTVGPYQLLVADACSGMNSMFSLLAVGSLYVYISGHTSVWRNALLVAAMLPMAFVANIVRVMVLILVTYHFGDAAGQGFVHGFAGMVLFAIALAGMFLLDRALGLIRRNTGRLV</sequence>
<dbReference type="Proteomes" id="UP000604737">
    <property type="component" value="Unassembled WGS sequence"/>
</dbReference>
<keyword evidence="10" id="KW-1185">Reference proteome</keyword>
<evidence type="ECO:0000313" key="10">
    <source>
        <dbReference type="Proteomes" id="UP000604737"/>
    </source>
</evidence>
<evidence type="ECO:0000256" key="4">
    <source>
        <dbReference type="ARBA" id="ARBA00022692"/>
    </source>
</evidence>
<keyword evidence="5" id="KW-0378">Hydrolase</keyword>
<keyword evidence="3" id="KW-0645">Protease</keyword>
<feature type="transmembrane region" description="Helical" evidence="8">
    <location>
        <begin position="220"/>
        <end position="243"/>
    </location>
</feature>
<dbReference type="EMBL" id="BMYO01000001">
    <property type="protein sequence ID" value="GHD56378.1"/>
    <property type="molecule type" value="Genomic_DNA"/>
</dbReference>
<feature type="transmembrane region" description="Helical" evidence="8">
    <location>
        <begin position="125"/>
        <end position="144"/>
    </location>
</feature>
<comment type="subcellular location">
    <subcellularLocation>
        <location evidence="1">Cell membrane</location>
        <topology evidence="1">Multi-pass membrane protein</topology>
    </subcellularLocation>
</comment>
<dbReference type="InterPro" id="IPR017544">
    <property type="entry name" value="Exosortase-2"/>
</dbReference>
<dbReference type="RefSeq" id="WP_229797359.1">
    <property type="nucleotide sequence ID" value="NZ_BMYO01000001.1"/>
</dbReference>
<feature type="transmembrane region" description="Helical" evidence="8">
    <location>
        <begin position="182"/>
        <end position="208"/>
    </location>
</feature>
<organism evidence="9 10">
    <name type="scientific">Jeongeupia chitinilytica</name>
    <dbReference type="NCBI Taxonomy" id="1041641"/>
    <lineage>
        <taxon>Bacteria</taxon>
        <taxon>Pseudomonadati</taxon>
        <taxon>Pseudomonadota</taxon>
        <taxon>Betaproteobacteria</taxon>
        <taxon>Neisseriales</taxon>
        <taxon>Chitinibacteraceae</taxon>
        <taxon>Jeongeupia</taxon>
    </lineage>
</organism>
<accession>A0ABQ3GWY0</accession>
<proteinExistence type="predicted"/>
<evidence type="ECO:0000256" key="6">
    <source>
        <dbReference type="ARBA" id="ARBA00022989"/>
    </source>
</evidence>
<feature type="transmembrane region" description="Helical" evidence="8">
    <location>
        <begin position="255"/>
        <end position="275"/>
    </location>
</feature>
<feature type="transmembrane region" description="Helical" evidence="8">
    <location>
        <begin position="76"/>
        <end position="92"/>
    </location>
</feature>
<evidence type="ECO:0000256" key="1">
    <source>
        <dbReference type="ARBA" id="ARBA00004651"/>
    </source>
</evidence>
<keyword evidence="4 8" id="KW-0812">Transmembrane</keyword>
<evidence type="ECO:0000256" key="7">
    <source>
        <dbReference type="ARBA" id="ARBA00023136"/>
    </source>
</evidence>
<dbReference type="Pfam" id="PF09721">
    <property type="entry name" value="Exosortase_EpsH"/>
    <property type="match status" value="1"/>
</dbReference>